<gene>
    <name evidence="2" type="ORF">EV386_0645</name>
</gene>
<dbReference type="PROSITE" id="PS51186">
    <property type="entry name" value="GNAT"/>
    <property type="match status" value="1"/>
</dbReference>
<accession>A0A4V2EXR3</accession>
<dbReference type="SUPFAM" id="SSF55729">
    <property type="entry name" value="Acyl-CoA N-acyltransferases (Nat)"/>
    <property type="match status" value="1"/>
</dbReference>
<evidence type="ECO:0000313" key="3">
    <source>
        <dbReference type="Proteomes" id="UP000293852"/>
    </source>
</evidence>
<feature type="domain" description="N-acetyltransferase" evidence="1">
    <location>
        <begin position="117"/>
        <end position="259"/>
    </location>
</feature>
<dbReference type="AlphaFoldDB" id="A0A4V2EXR3"/>
<keyword evidence="3" id="KW-1185">Reference proteome</keyword>
<dbReference type="Proteomes" id="UP000293852">
    <property type="component" value="Unassembled WGS sequence"/>
</dbReference>
<reference evidence="2 3" key="1">
    <citation type="submission" date="2019-02" db="EMBL/GenBank/DDBJ databases">
        <title>Sequencing the genomes of 1000 actinobacteria strains.</title>
        <authorList>
            <person name="Klenk H.-P."/>
        </authorList>
    </citation>
    <scope>NUCLEOTIDE SEQUENCE [LARGE SCALE GENOMIC DNA]</scope>
    <source>
        <strain evidence="2 3">DSM 16932</strain>
    </source>
</reference>
<dbReference type="GO" id="GO:0016747">
    <property type="term" value="F:acyltransferase activity, transferring groups other than amino-acyl groups"/>
    <property type="evidence" value="ECO:0007669"/>
    <property type="project" value="InterPro"/>
</dbReference>
<dbReference type="InterPro" id="IPR000182">
    <property type="entry name" value="GNAT_dom"/>
</dbReference>
<organism evidence="2 3">
    <name type="scientific">Xylanimonas ulmi</name>
    <dbReference type="NCBI Taxonomy" id="228973"/>
    <lineage>
        <taxon>Bacteria</taxon>
        <taxon>Bacillati</taxon>
        <taxon>Actinomycetota</taxon>
        <taxon>Actinomycetes</taxon>
        <taxon>Micrococcales</taxon>
        <taxon>Promicromonosporaceae</taxon>
        <taxon>Xylanimonas</taxon>
    </lineage>
</organism>
<comment type="caution">
    <text evidence="2">The sequence shown here is derived from an EMBL/GenBank/DDBJ whole genome shotgun (WGS) entry which is preliminary data.</text>
</comment>
<protein>
    <recommendedName>
        <fullName evidence="1">N-acetyltransferase domain-containing protein</fullName>
    </recommendedName>
</protein>
<name>A0A4V2EXR3_9MICO</name>
<dbReference type="InterPro" id="IPR016181">
    <property type="entry name" value="Acyl_CoA_acyltransferase"/>
</dbReference>
<proteinExistence type="predicted"/>
<evidence type="ECO:0000259" key="1">
    <source>
        <dbReference type="PROSITE" id="PS51186"/>
    </source>
</evidence>
<sequence length="259" mass="28095">MLQAAADWSWIPDDAQSVESDFRIIRYPQWSGIGVIASRADSTRDAAALLDASLDQTRLWGRPSVGWWATDDDRPADLEQTLIRRRATLEDTVDVLALRLDTLPDLAVPTSVTAEVVTTREQRLAVDAVDVAVWRQQPLTQERLEADLGEGERDLAARAGFRVLGRVGDGLAAAAGGCTLAAGPEAAAGKVARLWGAGTLPDQRGKGAYRAVLAERLRIAREWGATLALVKGRIETSGPILARCGFTRYGGERLYRLHV</sequence>
<dbReference type="Gene3D" id="3.40.630.30">
    <property type="match status" value="1"/>
</dbReference>
<evidence type="ECO:0000313" key="2">
    <source>
        <dbReference type="EMBL" id="RZS60390.1"/>
    </source>
</evidence>
<dbReference type="EMBL" id="SGWX01000001">
    <property type="protein sequence ID" value="RZS60390.1"/>
    <property type="molecule type" value="Genomic_DNA"/>
</dbReference>